<dbReference type="AlphaFoldDB" id="A0A3N4K4E9"/>
<reference evidence="2 3" key="1">
    <citation type="journal article" date="2018" name="Nat. Ecol. Evol.">
        <title>Pezizomycetes genomes reveal the molecular basis of ectomycorrhizal truffle lifestyle.</title>
        <authorList>
            <person name="Murat C."/>
            <person name="Payen T."/>
            <person name="Noel B."/>
            <person name="Kuo A."/>
            <person name="Morin E."/>
            <person name="Chen J."/>
            <person name="Kohler A."/>
            <person name="Krizsan K."/>
            <person name="Balestrini R."/>
            <person name="Da Silva C."/>
            <person name="Montanini B."/>
            <person name="Hainaut M."/>
            <person name="Levati E."/>
            <person name="Barry K.W."/>
            <person name="Belfiori B."/>
            <person name="Cichocki N."/>
            <person name="Clum A."/>
            <person name="Dockter R.B."/>
            <person name="Fauchery L."/>
            <person name="Guy J."/>
            <person name="Iotti M."/>
            <person name="Le Tacon F."/>
            <person name="Lindquist E.A."/>
            <person name="Lipzen A."/>
            <person name="Malagnac F."/>
            <person name="Mello A."/>
            <person name="Molinier V."/>
            <person name="Miyauchi S."/>
            <person name="Poulain J."/>
            <person name="Riccioni C."/>
            <person name="Rubini A."/>
            <person name="Sitrit Y."/>
            <person name="Splivallo R."/>
            <person name="Traeger S."/>
            <person name="Wang M."/>
            <person name="Zifcakova L."/>
            <person name="Wipf D."/>
            <person name="Zambonelli A."/>
            <person name="Paolocci F."/>
            <person name="Nowrousian M."/>
            <person name="Ottonello S."/>
            <person name="Baldrian P."/>
            <person name="Spatafora J.W."/>
            <person name="Henrissat B."/>
            <person name="Nagy L.G."/>
            <person name="Aury J.M."/>
            <person name="Wincker P."/>
            <person name="Grigoriev I.V."/>
            <person name="Bonfante P."/>
            <person name="Martin F.M."/>
        </authorList>
    </citation>
    <scope>NUCLEOTIDE SEQUENCE [LARGE SCALE GENOMIC DNA]</scope>
    <source>
        <strain evidence="2 3">120613-1</strain>
    </source>
</reference>
<dbReference type="EMBL" id="ML120353">
    <property type="protein sequence ID" value="RPB05446.1"/>
    <property type="molecule type" value="Genomic_DNA"/>
</dbReference>
<name>A0A3N4K4E9_9PEZI</name>
<keyword evidence="1" id="KW-0472">Membrane</keyword>
<feature type="transmembrane region" description="Helical" evidence="1">
    <location>
        <begin position="26"/>
        <end position="45"/>
    </location>
</feature>
<protein>
    <submittedName>
        <fullName evidence="2">Uncharacterized protein</fullName>
    </submittedName>
</protein>
<gene>
    <name evidence="2" type="ORF">L873DRAFT_792704</name>
</gene>
<evidence type="ECO:0000313" key="3">
    <source>
        <dbReference type="Proteomes" id="UP000276215"/>
    </source>
</evidence>
<keyword evidence="3" id="KW-1185">Reference proteome</keyword>
<evidence type="ECO:0000313" key="2">
    <source>
        <dbReference type="EMBL" id="RPB05446.1"/>
    </source>
</evidence>
<evidence type="ECO:0000256" key="1">
    <source>
        <dbReference type="SAM" id="Phobius"/>
    </source>
</evidence>
<sequence length="165" mass="18514">MLHTEKGHTHEHHLPFYQFLPKSTSLFLNAFFFILFESFSLKFLLFNNQSPLIPQGRITILQSACVPKGTTTSQSSSFILPSLSLSPFFSSCTGPKKALPTVPCILGKNFEFELFLLPYWSTPFLLVNASKFPSEGNPIWVRRGRGGRRKVEGGEAAFARSLVNK</sequence>
<organism evidence="2 3">
    <name type="scientific">Choiromyces venosus 120613-1</name>
    <dbReference type="NCBI Taxonomy" id="1336337"/>
    <lineage>
        <taxon>Eukaryota</taxon>
        <taxon>Fungi</taxon>
        <taxon>Dikarya</taxon>
        <taxon>Ascomycota</taxon>
        <taxon>Pezizomycotina</taxon>
        <taxon>Pezizomycetes</taxon>
        <taxon>Pezizales</taxon>
        <taxon>Tuberaceae</taxon>
        <taxon>Choiromyces</taxon>
    </lineage>
</organism>
<dbReference type="Proteomes" id="UP000276215">
    <property type="component" value="Unassembled WGS sequence"/>
</dbReference>
<keyword evidence="1" id="KW-0812">Transmembrane</keyword>
<proteinExistence type="predicted"/>
<accession>A0A3N4K4E9</accession>
<keyword evidence="1" id="KW-1133">Transmembrane helix</keyword>